<dbReference type="InterPro" id="IPR050222">
    <property type="entry name" value="MATE_MdtK"/>
</dbReference>
<evidence type="ECO:0000256" key="1">
    <source>
        <dbReference type="ARBA" id="ARBA00003408"/>
    </source>
</evidence>
<feature type="transmembrane region" description="Helical" evidence="13">
    <location>
        <begin position="315"/>
        <end position="335"/>
    </location>
</feature>
<evidence type="ECO:0000313" key="14">
    <source>
        <dbReference type="EMBL" id="HJC39209.1"/>
    </source>
</evidence>
<evidence type="ECO:0000256" key="13">
    <source>
        <dbReference type="SAM" id="Phobius"/>
    </source>
</evidence>
<comment type="function">
    <text evidence="1">Multidrug efflux pump.</text>
</comment>
<organism evidence="14 15">
    <name type="scientific">Candidatus Mediterraneibacter faecigallinarum</name>
    <dbReference type="NCBI Taxonomy" id="2838669"/>
    <lineage>
        <taxon>Bacteria</taxon>
        <taxon>Bacillati</taxon>
        <taxon>Bacillota</taxon>
        <taxon>Clostridia</taxon>
        <taxon>Lachnospirales</taxon>
        <taxon>Lachnospiraceae</taxon>
        <taxon>Mediterraneibacter</taxon>
    </lineage>
</organism>
<dbReference type="PANTHER" id="PTHR43298">
    <property type="entry name" value="MULTIDRUG RESISTANCE PROTEIN NORM-RELATED"/>
    <property type="match status" value="1"/>
</dbReference>
<dbReference type="EMBL" id="DWWK01000147">
    <property type="protein sequence ID" value="HJC39209.1"/>
    <property type="molecule type" value="Genomic_DNA"/>
</dbReference>
<keyword evidence="9 13" id="KW-1133">Transmembrane helix</keyword>
<evidence type="ECO:0000256" key="9">
    <source>
        <dbReference type="ARBA" id="ARBA00022989"/>
    </source>
</evidence>
<keyword evidence="10" id="KW-0406">Ion transport</keyword>
<dbReference type="PIRSF" id="PIRSF006603">
    <property type="entry name" value="DinF"/>
    <property type="match status" value="1"/>
</dbReference>
<keyword evidence="8 13" id="KW-0812">Transmembrane</keyword>
<reference evidence="14" key="1">
    <citation type="journal article" date="2021" name="PeerJ">
        <title>Extensive microbial diversity within the chicken gut microbiome revealed by metagenomics and culture.</title>
        <authorList>
            <person name="Gilroy R."/>
            <person name="Ravi A."/>
            <person name="Getino M."/>
            <person name="Pursley I."/>
            <person name="Horton D.L."/>
            <person name="Alikhan N.F."/>
            <person name="Baker D."/>
            <person name="Gharbi K."/>
            <person name="Hall N."/>
            <person name="Watson M."/>
            <person name="Adriaenssens E.M."/>
            <person name="Foster-Nyarko E."/>
            <person name="Jarju S."/>
            <person name="Secka A."/>
            <person name="Antonio M."/>
            <person name="Oren A."/>
            <person name="Chaudhuri R.R."/>
            <person name="La Ragione R."/>
            <person name="Hildebrand F."/>
            <person name="Pallen M.J."/>
        </authorList>
    </citation>
    <scope>NUCLEOTIDE SEQUENCE</scope>
    <source>
        <strain evidence="14">ChiGjej1B1-1692</strain>
    </source>
</reference>
<feature type="transmembrane region" description="Helical" evidence="13">
    <location>
        <begin position="190"/>
        <end position="213"/>
    </location>
</feature>
<sequence length="447" mass="47734">MQNKMTEGNVIRALAAFTVPLILSGLFQQLFNWVDAFIVGNVEGETALAGIGATTSVYNLFVTVITGFTSGLSVLTAQQYGMGEKGRLREILSSYTVLLALLFTVISIAGAVFTEELLVVLDTPETIFSSAQSYLKILFAGIPFLAVYNTYSAVLRGIGNSRAPFFSILICSAVNVALDLLFVAGMGYGAAGAAAATAVSQAAMAVYVIVYTVRKYPFLRFSFSGDLPDRGVWKSGAAYGLPSAVQSGVSSVGNIYLQQFMNGFGEQTVAAITTAYRVDTVIFLPIINFGSGIATVVAQNIGAGKPERAKQVFRAGTVIMTVISLGLTALVLLLGERLIAAFGITADTAAIGREFFHSIARFYIIYGISMAVRGCLEGRGDMLFSGIAGILSLGVRILCSYAFKPVFGNMVVAYAEAFSWIFLLAVLLLRYVVKTRRKVSLHNMTCN</sequence>
<feature type="transmembrane region" description="Helical" evidence="13">
    <location>
        <begin position="355"/>
        <end position="376"/>
    </location>
</feature>
<protein>
    <recommendedName>
        <fullName evidence="4">Probable multidrug resistance protein NorM</fullName>
    </recommendedName>
    <alternativeName>
        <fullName evidence="12">Multidrug-efflux transporter</fullName>
    </alternativeName>
</protein>
<evidence type="ECO:0000256" key="5">
    <source>
        <dbReference type="ARBA" id="ARBA00022448"/>
    </source>
</evidence>
<evidence type="ECO:0000256" key="11">
    <source>
        <dbReference type="ARBA" id="ARBA00023136"/>
    </source>
</evidence>
<dbReference type="GO" id="GO:0015297">
    <property type="term" value="F:antiporter activity"/>
    <property type="evidence" value="ECO:0007669"/>
    <property type="project" value="UniProtKB-KW"/>
</dbReference>
<keyword evidence="7" id="KW-1003">Cell membrane</keyword>
<evidence type="ECO:0000256" key="12">
    <source>
        <dbReference type="ARBA" id="ARBA00031636"/>
    </source>
</evidence>
<dbReference type="GO" id="GO:0006811">
    <property type="term" value="P:monoatomic ion transport"/>
    <property type="evidence" value="ECO:0007669"/>
    <property type="project" value="UniProtKB-KW"/>
</dbReference>
<dbReference type="GO" id="GO:0005886">
    <property type="term" value="C:plasma membrane"/>
    <property type="evidence" value="ECO:0007669"/>
    <property type="project" value="UniProtKB-SubCell"/>
</dbReference>
<comment type="subcellular location">
    <subcellularLocation>
        <location evidence="2">Cell membrane</location>
        <topology evidence="2">Multi-pass membrane protein</topology>
    </subcellularLocation>
</comment>
<dbReference type="GO" id="GO:0042910">
    <property type="term" value="F:xenobiotic transmembrane transporter activity"/>
    <property type="evidence" value="ECO:0007669"/>
    <property type="project" value="InterPro"/>
</dbReference>
<feature type="transmembrane region" description="Helical" evidence="13">
    <location>
        <begin position="409"/>
        <end position="433"/>
    </location>
</feature>
<evidence type="ECO:0000256" key="8">
    <source>
        <dbReference type="ARBA" id="ARBA00022692"/>
    </source>
</evidence>
<evidence type="ECO:0000256" key="10">
    <source>
        <dbReference type="ARBA" id="ARBA00023065"/>
    </source>
</evidence>
<feature type="transmembrane region" description="Helical" evidence="13">
    <location>
        <begin position="133"/>
        <end position="151"/>
    </location>
</feature>
<dbReference type="NCBIfam" id="TIGR00797">
    <property type="entry name" value="matE"/>
    <property type="match status" value="1"/>
</dbReference>
<proteinExistence type="inferred from homology"/>
<dbReference type="Pfam" id="PF01554">
    <property type="entry name" value="MatE"/>
    <property type="match status" value="2"/>
</dbReference>
<reference evidence="14" key="2">
    <citation type="submission" date="2021-04" db="EMBL/GenBank/DDBJ databases">
        <authorList>
            <person name="Gilroy R."/>
        </authorList>
    </citation>
    <scope>NUCLEOTIDE SEQUENCE</scope>
    <source>
        <strain evidence="14">ChiGjej1B1-1692</strain>
    </source>
</reference>
<dbReference type="AlphaFoldDB" id="A0A9D2SYN1"/>
<dbReference type="Proteomes" id="UP000823894">
    <property type="component" value="Unassembled WGS sequence"/>
</dbReference>
<gene>
    <name evidence="14" type="ORF">H9757_09155</name>
</gene>
<evidence type="ECO:0000313" key="15">
    <source>
        <dbReference type="Proteomes" id="UP000823894"/>
    </source>
</evidence>
<dbReference type="InterPro" id="IPR002528">
    <property type="entry name" value="MATE_fam"/>
</dbReference>
<evidence type="ECO:0000256" key="7">
    <source>
        <dbReference type="ARBA" id="ARBA00022475"/>
    </source>
</evidence>
<evidence type="ECO:0000256" key="6">
    <source>
        <dbReference type="ARBA" id="ARBA00022449"/>
    </source>
</evidence>
<name>A0A9D2SYN1_9FIRM</name>
<keyword evidence="5" id="KW-0813">Transport</keyword>
<comment type="similarity">
    <text evidence="3">Belongs to the multi antimicrobial extrusion (MATE) (TC 2.A.66.1) family.</text>
</comment>
<comment type="caution">
    <text evidence="14">The sequence shown here is derived from an EMBL/GenBank/DDBJ whole genome shotgun (WGS) entry which is preliminary data.</text>
</comment>
<accession>A0A9D2SYN1</accession>
<keyword evidence="6" id="KW-0050">Antiport</keyword>
<dbReference type="InterPro" id="IPR048279">
    <property type="entry name" value="MdtK-like"/>
</dbReference>
<evidence type="ECO:0000256" key="3">
    <source>
        <dbReference type="ARBA" id="ARBA00010199"/>
    </source>
</evidence>
<feature type="transmembrane region" description="Helical" evidence="13">
    <location>
        <begin position="163"/>
        <end position="184"/>
    </location>
</feature>
<feature type="transmembrane region" description="Helical" evidence="13">
    <location>
        <begin position="92"/>
        <end position="113"/>
    </location>
</feature>
<evidence type="ECO:0000256" key="4">
    <source>
        <dbReference type="ARBA" id="ARBA00020268"/>
    </source>
</evidence>
<dbReference type="PANTHER" id="PTHR43298:SF2">
    <property type="entry name" value="FMN_FAD EXPORTER YEEO-RELATED"/>
    <property type="match status" value="1"/>
</dbReference>
<keyword evidence="11 13" id="KW-0472">Membrane</keyword>
<evidence type="ECO:0000256" key="2">
    <source>
        <dbReference type="ARBA" id="ARBA00004651"/>
    </source>
</evidence>